<dbReference type="AlphaFoldDB" id="A0AA37PQ38"/>
<evidence type="ECO:0000313" key="2">
    <source>
        <dbReference type="EMBL" id="GKU73393.1"/>
    </source>
</evidence>
<evidence type="ECO:0000313" key="1">
    <source>
        <dbReference type="EMBL" id="GBG37815.1"/>
    </source>
</evidence>
<protein>
    <submittedName>
        <fullName evidence="2">Uncharacterized protein</fullName>
    </submittedName>
</protein>
<dbReference type="Proteomes" id="UP000245060">
    <property type="component" value="Unassembled WGS sequence"/>
</dbReference>
<name>A0AA37PQ38_9MYCO</name>
<proteinExistence type="predicted"/>
<dbReference type="EMBL" id="BQYH01000021">
    <property type="protein sequence ID" value="GKU73393.1"/>
    <property type="molecule type" value="Genomic_DNA"/>
</dbReference>
<keyword evidence="3" id="KW-1185">Reference proteome</keyword>
<dbReference type="Proteomes" id="UP001139505">
    <property type="component" value="Unassembled WGS sequence"/>
</dbReference>
<organism evidence="2 4">
    <name type="scientific">Mycobacterium montefiorense</name>
    <dbReference type="NCBI Taxonomy" id="154654"/>
    <lineage>
        <taxon>Bacteria</taxon>
        <taxon>Bacillati</taxon>
        <taxon>Actinomycetota</taxon>
        <taxon>Actinomycetes</taxon>
        <taxon>Mycobacteriales</taxon>
        <taxon>Mycobacteriaceae</taxon>
        <taxon>Mycobacterium</taxon>
        <taxon>Mycobacterium simiae complex</taxon>
    </lineage>
</organism>
<gene>
    <name evidence="1" type="ORF">MmonteBS_21870</name>
    <name evidence="2" type="ORF">NJB18185_31640</name>
</gene>
<evidence type="ECO:0000313" key="3">
    <source>
        <dbReference type="Proteomes" id="UP000245060"/>
    </source>
</evidence>
<accession>A0AA37PQ38</accession>
<comment type="caution">
    <text evidence="2">The sequence shown here is derived from an EMBL/GenBank/DDBJ whole genome shotgun (WGS) entry which is preliminary data.</text>
</comment>
<evidence type="ECO:0000313" key="4">
    <source>
        <dbReference type="Proteomes" id="UP001139505"/>
    </source>
</evidence>
<reference evidence="2" key="3">
    <citation type="journal article" date="2022" name="Microbiol. Resour. Announc.">
        <title>Draft Genome Sequences of Eight Mycobacterium montefiorense Strains Isolated from Salamanders in Captivity.</title>
        <authorList>
            <person name="Komine T."/>
            <person name="Ihara H."/>
            <person name="Fukano H."/>
            <person name="Hoshino Y."/>
            <person name="Kurata O."/>
            <person name="Wada S."/>
        </authorList>
    </citation>
    <scope>NUCLEOTIDE SEQUENCE</scope>
    <source>
        <strain evidence="2">NJB18185</strain>
    </source>
</reference>
<reference evidence="3" key="2">
    <citation type="submission" date="2018-04" db="EMBL/GenBank/DDBJ databases">
        <title>Draft genome sequence of Mycobacterium montefiorense isolated from Japanese black salamander.</title>
        <authorList>
            <person name="Fukano H."/>
            <person name="Yoshida M."/>
            <person name="Shimizu A."/>
            <person name="Iwao H."/>
            <person name="Kurata O."/>
            <person name="Katayama Y."/>
            <person name="Omatsu T."/>
            <person name="Mizutani T."/>
            <person name="Wada S."/>
            <person name="Hoshino Y."/>
        </authorList>
    </citation>
    <scope>NUCLEOTIDE SEQUENCE [LARGE SCALE GENOMIC DNA]</scope>
    <source>
        <strain evidence="3">BS</strain>
    </source>
</reference>
<reference evidence="1" key="1">
    <citation type="journal article" date="2018" name="Genome Announc.">
        <title>Draft Genome Sequence of Mycobacterium montefiorense Isolated from Japanese Black Salamander (Hynobius nigrescens).</title>
        <authorList>
            <person name="Fukano H."/>
            <person name="Yoshida M."/>
            <person name="Shimizu A."/>
            <person name="Iwao H."/>
            <person name="Katayama Y."/>
            <person name="Omatsu T."/>
            <person name="Mizutani T."/>
            <person name="Kurata O."/>
            <person name="Wada S."/>
            <person name="Hoshino Y."/>
        </authorList>
    </citation>
    <scope>NUCLEOTIDE SEQUENCE</scope>
    <source>
        <strain evidence="1">BS</strain>
    </source>
</reference>
<reference evidence="2" key="4">
    <citation type="submission" date="2022-04" db="EMBL/GenBank/DDBJ databases">
        <authorList>
            <person name="Komine T."/>
            <person name="Fukano H."/>
            <person name="Wada S."/>
        </authorList>
    </citation>
    <scope>NUCLEOTIDE SEQUENCE</scope>
    <source>
        <strain evidence="2">NJB18185</strain>
    </source>
</reference>
<dbReference type="EMBL" id="BFCH01000017">
    <property type="protein sequence ID" value="GBG37815.1"/>
    <property type="molecule type" value="Genomic_DNA"/>
</dbReference>
<sequence length="91" mass="9797">MRPSGPVRKPLAPNSRLGAVTCSSSHPCATSIGCAPEFEGAYREGCVEMALEMDMLAEVLPSAGWAGRYQLLLVQTIATNVFRLDLDSEVR</sequence>
<dbReference type="PROSITE" id="PS51257">
    <property type="entry name" value="PROKAR_LIPOPROTEIN"/>
    <property type="match status" value="1"/>
</dbReference>